<feature type="region of interest" description="Disordered" evidence="1">
    <location>
        <begin position="38"/>
        <end position="132"/>
    </location>
</feature>
<proteinExistence type="predicted"/>
<sequence>MAFSGQFLCPRAVPRRTFIQGFNGIVSHLRCYSEASRGSNQANERTSSQPRPRAVDARSLAASHVGSQGPVLRPAQLRLRGPQFANRRRPGSPLAAANRKPRLASKRDRPNKTKRSPGEEEGGDAKDADIEGILNNKTLQVPVRYTPVQHDTSNLNETWPSLPIGKTATTESVLEKLNFMSRRYANGYMPPQELAKRLFDGDRVFFRNEEEKKETIDEFKKLSQERADKLTQRKGDIVEAEDANFTALSNDDRDALVGQLVRGNYARWTQDRSSHPVLGEVERQLLNNETYRFEGKQSGFVTKFQSLLASGQPAKRRS</sequence>
<feature type="compositionally biased region" description="Polar residues" evidence="1">
    <location>
        <begin position="38"/>
        <end position="50"/>
    </location>
</feature>
<dbReference type="GeneID" id="70239730"/>
<dbReference type="AlphaFoldDB" id="A0AAD4Q0S2"/>
<gene>
    <name evidence="2" type="ORF">BGW36DRAFT_141785</name>
</gene>
<evidence type="ECO:0000313" key="3">
    <source>
        <dbReference type="Proteomes" id="UP001201262"/>
    </source>
</evidence>
<organism evidence="2 3">
    <name type="scientific">Talaromyces proteolyticus</name>
    <dbReference type="NCBI Taxonomy" id="1131652"/>
    <lineage>
        <taxon>Eukaryota</taxon>
        <taxon>Fungi</taxon>
        <taxon>Dikarya</taxon>
        <taxon>Ascomycota</taxon>
        <taxon>Pezizomycotina</taxon>
        <taxon>Eurotiomycetes</taxon>
        <taxon>Eurotiomycetidae</taxon>
        <taxon>Eurotiales</taxon>
        <taxon>Trichocomaceae</taxon>
        <taxon>Talaromyces</taxon>
        <taxon>Talaromyces sect. Bacilispori</taxon>
    </lineage>
</organism>
<dbReference type="RefSeq" id="XP_046074855.1">
    <property type="nucleotide sequence ID" value="XM_046209443.1"/>
</dbReference>
<reference evidence="2" key="1">
    <citation type="submission" date="2021-12" db="EMBL/GenBank/DDBJ databases">
        <title>Convergent genome expansion in fungi linked to evolution of root-endophyte symbiosis.</title>
        <authorList>
            <consortium name="DOE Joint Genome Institute"/>
            <person name="Ke Y.-H."/>
            <person name="Bonito G."/>
            <person name="Liao H.-L."/>
            <person name="Looney B."/>
            <person name="Rojas-Flechas A."/>
            <person name="Nash J."/>
            <person name="Hameed K."/>
            <person name="Schadt C."/>
            <person name="Martin F."/>
            <person name="Crous P.W."/>
            <person name="Miettinen O."/>
            <person name="Magnuson J.K."/>
            <person name="Labbe J."/>
            <person name="Jacobson D."/>
            <person name="Doktycz M.J."/>
            <person name="Veneault-Fourrey C."/>
            <person name="Kuo A."/>
            <person name="Mondo S."/>
            <person name="Calhoun S."/>
            <person name="Riley R."/>
            <person name="Ohm R."/>
            <person name="LaButti K."/>
            <person name="Andreopoulos B."/>
            <person name="Pangilinan J."/>
            <person name="Nolan M."/>
            <person name="Tritt A."/>
            <person name="Clum A."/>
            <person name="Lipzen A."/>
            <person name="Daum C."/>
            <person name="Barry K."/>
            <person name="Grigoriev I.V."/>
            <person name="Vilgalys R."/>
        </authorList>
    </citation>
    <scope>NUCLEOTIDE SEQUENCE</scope>
    <source>
        <strain evidence="2">PMI_201</strain>
    </source>
</reference>
<evidence type="ECO:0000313" key="2">
    <source>
        <dbReference type="EMBL" id="KAH8701149.1"/>
    </source>
</evidence>
<name>A0AAD4Q0S2_9EURO</name>
<evidence type="ECO:0000256" key="1">
    <source>
        <dbReference type="SAM" id="MobiDB-lite"/>
    </source>
</evidence>
<accession>A0AAD4Q0S2</accession>
<dbReference type="EMBL" id="JAJTJA010000004">
    <property type="protein sequence ID" value="KAH8701149.1"/>
    <property type="molecule type" value="Genomic_DNA"/>
</dbReference>
<protein>
    <submittedName>
        <fullName evidence="2">Uncharacterized protein</fullName>
    </submittedName>
</protein>
<keyword evidence="3" id="KW-1185">Reference proteome</keyword>
<comment type="caution">
    <text evidence="2">The sequence shown here is derived from an EMBL/GenBank/DDBJ whole genome shotgun (WGS) entry which is preliminary data.</text>
</comment>
<dbReference type="Proteomes" id="UP001201262">
    <property type="component" value="Unassembled WGS sequence"/>
</dbReference>